<evidence type="ECO:0000313" key="2">
    <source>
        <dbReference type="Proteomes" id="UP000034883"/>
    </source>
</evidence>
<proteinExistence type="predicted"/>
<dbReference type="EMBL" id="CP011125">
    <property type="protein sequence ID" value="AKF09799.1"/>
    <property type="molecule type" value="Genomic_DNA"/>
</dbReference>
<reference evidence="1 2" key="1">
    <citation type="submission" date="2015-03" db="EMBL/GenBank/DDBJ databases">
        <title>Genome assembly of Sandaracinus amylolyticus DSM 53668.</title>
        <authorList>
            <person name="Sharma G."/>
            <person name="Subramanian S."/>
        </authorList>
    </citation>
    <scope>NUCLEOTIDE SEQUENCE [LARGE SCALE GENOMIC DNA]</scope>
    <source>
        <strain evidence="1 2">DSM 53668</strain>
    </source>
</reference>
<evidence type="ECO:0000313" key="1">
    <source>
        <dbReference type="EMBL" id="AKF09799.1"/>
    </source>
</evidence>
<sequence>MSRERFTQRVRVESLDVDEERITVYLDCADLFDDQAIEVRLDRSLAVTEVSLSG</sequence>
<dbReference type="AlphaFoldDB" id="A0A0F6SH44"/>
<organism evidence="1 2">
    <name type="scientific">Sandaracinus amylolyticus</name>
    <dbReference type="NCBI Taxonomy" id="927083"/>
    <lineage>
        <taxon>Bacteria</taxon>
        <taxon>Pseudomonadati</taxon>
        <taxon>Myxococcota</taxon>
        <taxon>Polyangia</taxon>
        <taxon>Polyangiales</taxon>
        <taxon>Sandaracinaceae</taxon>
        <taxon>Sandaracinus</taxon>
    </lineage>
</organism>
<gene>
    <name evidence="1" type="ORF">DB32_006948</name>
</gene>
<protein>
    <submittedName>
        <fullName evidence="1">Uncharacterized protein</fullName>
    </submittedName>
</protein>
<dbReference type="KEGG" id="samy:DB32_006948"/>
<accession>A0A0F6SH44</accession>
<name>A0A0F6SH44_9BACT</name>
<keyword evidence="2" id="KW-1185">Reference proteome</keyword>
<dbReference type="Proteomes" id="UP000034883">
    <property type="component" value="Chromosome"/>
</dbReference>